<accession>A0A0C3S7N1</accession>
<organism evidence="2 3">
    <name type="scientific">Phlebiopsis gigantea (strain 11061_1 CR5-6)</name>
    <name type="common">White-rot fungus</name>
    <name type="synonym">Peniophora gigantea</name>
    <dbReference type="NCBI Taxonomy" id="745531"/>
    <lineage>
        <taxon>Eukaryota</taxon>
        <taxon>Fungi</taxon>
        <taxon>Dikarya</taxon>
        <taxon>Basidiomycota</taxon>
        <taxon>Agaricomycotina</taxon>
        <taxon>Agaricomycetes</taxon>
        <taxon>Polyporales</taxon>
        <taxon>Phanerochaetaceae</taxon>
        <taxon>Phlebiopsis</taxon>
    </lineage>
</organism>
<dbReference type="Proteomes" id="UP000053257">
    <property type="component" value="Unassembled WGS sequence"/>
</dbReference>
<feature type="compositionally biased region" description="Basic and acidic residues" evidence="1">
    <location>
        <begin position="1"/>
        <end position="22"/>
    </location>
</feature>
<dbReference type="AlphaFoldDB" id="A0A0C3S7N1"/>
<evidence type="ECO:0000313" key="3">
    <source>
        <dbReference type="Proteomes" id="UP000053257"/>
    </source>
</evidence>
<evidence type="ECO:0000256" key="1">
    <source>
        <dbReference type="SAM" id="MobiDB-lite"/>
    </source>
</evidence>
<feature type="region of interest" description="Disordered" evidence="1">
    <location>
        <begin position="1"/>
        <end position="32"/>
    </location>
</feature>
<protein>
    <submittedName>
        <fullName evidence="2">Uncharacterized protein</fullName>
    </submittedName>
</protein>
<evidence type="ECO:0000313" key="2">
    <source>
        <dbReference type="EMBL" id="KIP12541.1"/>
    </source>
</evidence>
<proteinExistence type="predicted"/>
<name>A0A0C3S7N1_PHLG1</name>
<dbReference type="EMBL" id="KN840439">
    <property type="protein sequence ID" value="KIP12541.1"/>
    <property type="molecule type" value="Genomic_DNA"/>
</dbReference>
<reference evidence="2 3" key="1">
    <citation type="journal article" date="2014" name="PLoS Genet.">
        <title>Analysis of the Phlebiopsis gigantea genome, transcriptome and secretome provides insight into its pioneer colonization strategies of wood.</title>
        <authorList>
            <person name="Hori C."/>
            <person name="Ishida T."/>
            <person name="Igarashi K."/>
            <person name="Samejima M."/>
            <person name="Suzuki H."/>
            <person name="Master E."/>
            <person name="Ferreira P."/>
            <person name="Ruiz-Duenas F.J."/>
            <person name="Held B."/>
            <person name="Canessa P."/>
            <person name="Larrondo L.F."/>
            <person name="Schmoll M."/>
            <person name="Druzhinina I.S."/>
            <person name="Kubicek C.P."/>
            <person name="Gaskell J.A."/>
            <person name="Kersten P."/>
            <person name="St John F."/>
            <person name="Glasner J."/>
            <person name="Sabat G."/>
            <person name="Splinter BonDurant S."/>
            <person name="Syed K."/>
            <person name="Yadav J."/>
            <person name="Mgbeahuruike A.C."/>
            <person name="Kovalchuk A."/>
            <person name="Asiegbu F.O."/>
            <person name="Lackner G."/>
            <person name="Hoffmeister D."/>
            <person name="Rencoret J."/>
            <person name="Gutierrez A."/>
            <person name="Sun H."/>
            <person name="Lindquist E."/>
            <person name="Barry K."/>
            <person name="Riley R."/>
            <person name="Grigoriev I.V."/>
            <person name="Henrissat B."/>
            <person name="Kues U."/>
            <person name="Berka R.M."/>
            <person name="Martinez A.T."/>
            <person name="Covert S.F."/>
            <person name="Blanchette R.A."/>
            <person name="Cullen D."/>
        </authorList>
    </citation>
    <scope>NUCLEOTIDE SEQUENCE [LARGE SCALE GENOMIC DNA]</scope>
    <source>
        <strain evidence="2 3">11061_1 CR5-6</strain>
    </source>
</reference>
<gene>
    <name evidence="2" type="ORF">PHLGIDRAFT_261252</name>
</gene>
<dbReference type="HOGENOM" id="CLU_2832010_0_0_1"/>
<sequence length="66" mass="7884">MQDITKQDRQDHEKERNKKPMSDNDEDRCSTASRCERLRSRPQEGFQFECFNLKNATTFASLRRTT</sequence>
<keyword evidence="3" id="KW-1185">Reference proteome</keyword>